<reference evidence="2 3" key="1">
    <citation type="submission" date="2018-12" db="EMBL/GenBank/DDBJ databases">
        <title>Sequencing of bacterial isolates from soil warming experiment in Harvard Forest, Massachusetts, USA.</title>
        <authorList>
            <person name="Deangelis K."/>
        </authorList>
    </citation>
    <scope>NUCLEOTIDE SEQUENCE [LARGE SCALE GENOMIC DNA]</scope>
    <source>
        <strain evidence="2 3">EB153</strain>
    </source>
</reference>
<name>A0A428MQK0_9BACT</name>
<organism evidence="2 3">
    <name type="scientific">Edaphobacter aggregans</name>
    <dbReference type="NCBI Taxonomy" id="570835"/>
    <lineage>
        <taxon>Bacteria</taxon>
        <taxon>Pseudomonadati</taxon>
        <taxon>Acidobacteriota</taxon>
        <taxon>Terriglobia</taxon>
        <taxon>Terriglobales</taxon>
        <taxon>Acidobacteriaceae</taxon>
        <taxon>Edaphobacter</taxon>
    </lineage>
</organism>
<dbReference type="PANTHER" id="PTHR43685:SF2">
    <property type="entry name" value="GLYCOSYLTRANSFERASE 2-LIKE DOMAIN-CONTAINING PROTEIN"/>
    <property type="match status" value="1"/>
</dbReference>
<dbReference type="Pfam" id="PF00535">
    <property type="entry name" value="Glycos_transf_2"/>
    <property type="match status" value="1"/>
</dbReference>
<gene>
    <name evidence="2" type="ORF">EDE15_4798</name>
</gene>
<dbReference type="PANTHER" id="PTHR43685">
    <property type="entry name" value="GLYCOSYLTRANSFERASE"/>
    <property type="match status" value="1"/>
</dbReference>
<dbReference type="InterPro" id="IPR029044">
    <property type="entry name" value="Nucleotide-diphossugar_trans"/>
</dbReference>
<evidence type="ECO:0000313" key="3">
    <source>
        <dbReference type="Proteomes" id="UP000269669"/>
    </source>
</evidence>
<protein>
    <submittedName>
        <fullName evidence="2">Glycosyl transferase family 2</fullName>
    </submittedName>
</protein>
<dbReference type="AlphaFoldDB" id="A0A428MQK0"/>
<dbReference type="GO" id="GO:0016740">
    <property type="term" value="F:transferase activity"/>
    <property type="evidence" value="ECO:0007669"/>
    <property type="project" value="UniProtKB-KW"/>
</dbReference>
<dbReference type="EMBL" id="RSDW01000001">
    <property type="protein sequence ID" value="RSL19155.1"/>
    <property type="molecule type" value="Genomic_DNA"/>
</dbReference>
<sequence>MGSCWVWDFPPSSEFFWWLIKYKNQLTLVGLIGFFLMANTDTLAPKKIRFARQWRPTHHRSGWGYAMDTLGPLYGTEGVLLDGFVEKKFAWDSHLADKCNGLRPYQEPWIGILHNPPNLPRRFNVNHQAPEEILQTQSWHESMHYCRGLFTLSRYLKEWLQPLVPVSVCNLLHPTETPQNRFSAQKYLLNRERQLVQIGWWLRRFSSLYSLQLTQLKKTFLNLGDAWIDTVDHGELNFVVDKTKLESVQIISYLSNDEYDELISKNIVFLDLYASSANNVIVECIARATPILVNPLPAVVEYLGHDYPLYFETLEEAAWKAENEALVLATHEYLKGWAIREKLTRDHFLEAFVSSEIYRQLPSPSRNAGDTGALPAVNSVCAECKVSGVAQLIDDPLVQALQLGWDRALAGDGQERANWRVVEGDEWSWQQNAVCARSNGSDWSAYEYSRCDTQALRALKNFVIEVTISGSAEAAGLSFGPYKDFLTELSPQMDRHRLQLEVDGITDSWSFRIDGQLAERSQWNSAVRNTADLVAGTLTLKVRGANCVAFHDLAIHTLQKSCELSVIITCYRFAQRLRLSLRNWVHQSLGSGALEILVINPSSPDGTHELLAAVSSSYPHVRVREVPTISALATNKGAMINRALEVSRGQWIWLTDADCLFSPTAAAVTLDKIAGRNQRLFYGERRYLSNAQTNALLSGRLDGLSQFDLLASSAVFNTDPGGPGNGPWGYTQIMDRSTAKAVRYRDDLNYFAHSDSQFAEGCERQGISPEKVEGLFCLHLDHPFSWYGTNMFL</sequence>
<dbReference type="Proteomes" id="UP000269669">
    <property type="component" value="Unassembled WGS sequence"/>
</dbReference>
<dbReference type="InterPro" id="IPR050834">
    <property type="entry name" value="Glycosyltransf_2"/>
</dbReference>
<evidence type="ECO:0000313" key="2">
    <source>
        <dbReference type="EMBL" id="RSL19155.1"/>
    </source>
</evidence>
<evidence type="ECO:0000259" key="1">
    <source>
        <dbReference type="Pfam" id="PF00535"/>
    </source>
</evidence>
<dbReference type="InterPro" id="IPR001173">
    <property type="entry name" value="Glyco_trans_2-like"/>
</dbReference>
<proteinExistence type="predicted"/>
<comment type="caution">
    <text evidence="2">The sequence shown here is derived from an EMBL/GenBank/DDBJ whole genome shotgun (WGS) entry which is preliminary data.</text>
</comment>
<keyword evidence="3" id="KW-1185">Reference proteome</keyword>
<accession>A0A428MQK0</accession>
<dbReference type="SUPFAM" id="SSF53448">
    <property type="entry name" value="Nucleotide-diphospho-sugar transferases"/>
    <property type="match status" value="1"/>
</dbReference>
<keyword evidence="2" id="KW-0808">Transferase</keyword>
<dbReference type="OrthoDB" id="456017at2"/>
<feature type="domain" description="Glycosyltransferase 2-like" evidence="1">
    <location>
        <begin position="565"/>
        <end position="687"/>
    </location>
</feature>
<dbReference type="Gene3D" id="3.90.550.10">
    <property type="entry name" value="Spore Coat Polysaccharide Biosynthesis Protein SpsA, Chain A"/>
    <property type="match status" value="1"/>
</dbReference>